<evidence type="ECO:0000313" key="3">
    <source>
        <dbReference type="EMBL" id="MBB5330364.1"/>
    </source>
</evidence>
<dbReference type="SFLD" id="SFLDS00003">
    <property type="entry name" value="Haloacid_Dehalogenase"/>
    <property type="match status" value="1"/>
</dbReference>
<dbReference type="Gene3D" id="1.10.150.240">
    <property type="entry name" value="Putative phosphatase, domain 2"/>
    <property type="match status" value="1"/>
</dbReference>
<dbReference type="Gene3D" id="3.40.50.1000">
    <property type="entry name" value="HAD superfamily/HAD-like"/>
    <property type="match status" value="1"/>
</dbReference>
<dbReference type="EMBL" id="JACHEB010000010">
    <property type="protein sequence ID" value="MBB5330364.1"/>
    <property type="molecule type" value="Genomic_DNA"/>
</dbReference>
<evidence type="ECO:0000256" key="1">
    <source>
        <dbReference type="ARBA" id="ARBA00008106"/>
    </source>
</evidence>
<comment type="caution">
    <text evidence="3">The sequence shown here is derived from an EMBL/GenBank/DDBJ whole genome shotgun (WGS) entry which is preliminary data.</text>
</comment>
<accession>A0A9X0QHG5</accession>
<sequence>MTTKPNKGPSDQIDEINPKYQWNSEKPSVLVFDVNETLINFESMNALFERIYGDKHVMREWLGHLIMYSMTLTLSGLYVDYYSLGQGLLQMIGSIKGVNIRPEDHEEIKTAMMTMPTHSDVVEGLKHLKKLGYRMVTLTNSPPNPNGKSPLEQAGLAEYFERQFSIEAVRSYKPSQGVYHMVAQELDVQPSSCCMVAAHVWDTIGAQSAGFSAALITRPGNALLPTPGLPQPNFVAKDLIHLAKILPSVKGV</sequence>
<dbReference type="RefSeq" id="WP_183979791.1">
    <property type="nucleotide sequence ID" value="NZ_JACHEB010000010.1"/>
</dbReference>
<gene>
    <name evidence="3" type="ORF">HDF14_003999</name>
</gene>
<name>A0A9X0QHG5_9BACT</name>
<dbReference type="InterPro" id="IPR023198">
    <property type="entry name" value="PGP-like_dom2"/>
</dbReference>
<organism evidence="3 4">
    <name type="scientific">Tunturiibacter gelidiferens</name>
    <dbReference type="NCBI Taxonomy" id="3069689"/>
    <lineage>
        <taxon>Bacteria</taxon>
        <taxon>Pseudomonadati</taxon>
        <taxon>Acidobacteriota</taxon>
        <taxon>Terriglobia</taxon>
        <taxon>Terriglobales</taxon>
        <taxon>Acidobacteriaceae</taxon>
        <taxon>Tunturiibacter</taxon>
    </lineage>
</organism>
<dbReference type="CDD" id="cd02588">
    <property type="entry name" value="HAD_L2-DEX"/>
    <property type="match status" value="1"/>
</dbReference>
<evidence type="ECO:0000313" key="4">
    <source>
        <dbReference type="Proteomes" id="UP000535182"/>
    </source>
</evidence>
<dbReference type="InterPro" id="IPR036412">
    <property type="entry name" value="HAD-like_sf"/>
</dbReference>
<dbReference type="PRINTS" id="PR00413">
    <property type="entry name" value="HADHALOGNASE"/>
</dbReference>
<comment type="similarity">
    <text evidence="1">Belongs to the HAD-like hydrolase superfamily. S-2-haloalkanoic acid dehalogenase family.</text>
</comment>
<evidence type="ECO:0000256" key="2">
    <source>
        <dbReference type="ARBA" id="ARBA00022801"/>
    </source>
</evidence>
<dbReference type="NCBIfam" id="TIGR01428">
    <property type="entry name" value="HAD_type_II"/>
    <property type="match status" value="1"/>
</dbReference>
<protein>
    <submittedName>
        <fullName evidence="3">2-haloacid dehalogenase</fullName>
        <ecNumber evidence="3">3.8.1.2</ecNumber>
    </submittedName>
</protein>
<dbReference type="EC" id="3.8.1.2" evidence="3"/>
<dbReference type="NCBIfam" id="TIGR01493">
    <property type="entry name" value="HAD-SF-IA-v2"/>
    <property type="match status" value="1"/>
</dbReference>
<dbReference type="SFLD" id="SFLDG01129">
    <property type="entry name" value="C1.5:_HAD__Beta-PGM__Phosphata"/>
    <property type="match status" value="1"/>
</dbReference>
<dbReference type="PANTHER" id="PTHR43316:SF3">
    <property type="entry name" value="HALOACID DEHALOGENASE, TYPE II (AFU_ORTHOLOGUE AFUA_2G07750)-RELATED"/>
    <property type="match status" value="1"/>
</dbReference>
<dbReference type="SUPFAM" id="SSF56784">
    <property type="entry name" value="HAD-like"/>
    <property type="match status" value="1"/>
</dbReference>
<dbReference type="Proteomes" id="UP000535182">
    <property type="component" value="Unassembled WGS sequence"/>
</dbReference>
<dbReference type="AlphaFoldDB" id="A0A9X0QHG5"/>
<dbReference type="InterPro" id="IPR023214">
    <property type="entry name" value="HAD_sf"/>
</dbReference>
<keyword evidence="4" id="KW-1185">Reference proteome</keyword>
<dbReference type="PANTHER" id="PTHR43316">
    <property type="entry name" value="HYDROLASE, HALOACID DELAHOGENASE-RELATED"/>
    <property type="match status" value="1"/>
</dbReference>
<dbReference type="InterPro" id="IPR051540">
    <property type="entry name" value="S-2-haloacid_dehalogenase"/>
</dbReference>
<dbReference type="Pfam" id="PF00702">
    <property type="entry name" value="Hydrolase"/>
    <property type="match status" value="1"/>
</dbReference>
<dbReference type="GO" id="GO:0018784">
    <property type="term" value="F:(S)-2-haloacid dehalogenase activity"/>
    <property type="evidence" value="ECO:0007669"/>
    <property type="project" value="UniProtKB-EC"/>
</dbReference>
<dbReference type="InterPro" id="IPR006439">
    <property type="entry name" value="HAD-SF_hydro_IA"/>
</dbReference>
<keyword evidence="2 3" id="KW-0378">Hydrolase</keyword>
<reference evidence="3 4" key="1">
    <citation type="submission" date="2020-08" db="EMBL/GenBank/DDBJ databases">
        <title>Genomic Encyclopedia of Type Strains, Phase IV (KMG-V): Genome sequencing to study the core and pangenomes of soil and plant-associated prokaryotes.</title>
        <authorList>
            <person name="Whitman W."/>
        </authorList>
    </citation>
    <scope>NUCLEOTIDE SEQUENCE [LARGE SCALE GENOMIC DNA]</scope>
    <source>
        <strain evidence="3 4">X5P2</strain>
    </source>
</reference>
<dbReference type="InterPro" id="IPR006328">
    <property type="entry name" value="2-HAD"/>
</dbReference>
<proteinExistence type="inferred from homology"/>